<evidence type="ECO:0000313" key="4">
    <source>
        <dbReference type="Proteomes" id="UP001162480"/>
    </source>
</evidence>
<gene>
    <name evidence="3" type="ORF">OCTVUL_1B021949</name>
</gene>
<reference evidence="3" key="1">
    <citation type="submission" date="2023-08" db="EMBL/GenBank/DDBJ databases">
        <authorList>
            <person name="Alioto T."/>
            <person name="Alioto T."/>
            <person name="Gomez Garrido J."/>
        </authorList>
    </citation>
    <scope>NUCLEOTIDE SEQUENCE</scope>
</reference>
<keyword evidence="4" id="KW-1185">Reference proteome</keyword>
<dbReference type="Proteomes" id="UP001162480">
    <property type="component" value="Chromosome 16"/>
</dbReference>
<proteinExistence type="predicted"/>
<dbReference type="GO" id="GO:0003676">
    <property type="term" value="F:nucleic acid binding"/>
    <property type="evidence" value="ECO:0007669"/>
    <property type="project" value="InterPro"/>
</dbReference>
<dbReference type="EMBL" id="OX597829">
    <property type="protein sequence ID" value="CAI9734501.1"/>
    <property type="molecule type" value="Genomic_DNA"/>
</dbReference>
<feature type="region of interest" description="Disordered" evidence="1">
    <location>
        <begin position="153"/>
        <end position="211"/>
    </location>
</feature>
<feature type="domain" description="DDE-1" evidence="2">
    <location>
        <begin position="12"/>
        <end position="80"/>
    </location>
</feature>
<accession>A0AA36BIZ4</accession>
<evidence type="ECO:0000259" key="2">
    <source>
        <dbReference type="Pfam" id="PF03184"/>
    </source>
</evidence>
<dbReference type="Pfam" id="PF03184">
    <property type="entry name" value="DDE_1"/>
    <property type="match status" value="1"/>
</dbReference>
<evidence type="ECO:0000256" key="1">
    <source>
        <dbReference type="SAM" id="MobiDB-lite"/>
    </source>
</evidence>
<name>A0AA36BIZ4_OCTVU</name>
<evidence type="ECO:0000313" key="3">
    <source>
        <dbReference type="EMBL" id="CAI9734501.1"/>
    </source>
</evidence>
<organism evidence="3 4">
    <name type="scientific">Octopus vulgaris</name>
    <name type="common">Common octopus</name>
    <dbReference type="NCBI Taxonomy" id="6645"/>
    <lineage>
        <taxon>Eukaryota</taxon>
        <taxon>Metazoa</taxon>
        <taxon>Spiralia</taxon>
        <taxon>Lophotrochozoa</taxon>
        <taxon>Mollusca</taxon>
        <taxon>Cephalopoda</taxon>
        <taxon>Coleoidea</taxon>
        <taxon>Octopodiformes</taxon>
        <taxon>Octopoda</taxon>
        <taxon>Incirrata</taxon>
        <taxon>Octopodidae</taxon>
        <taxon>Octopus</taxon>
    </lineage>
</organism>
<dbReference type="InterPro" id="IPR004875">
    <property type="entry name" value="DDE_SF_endonuclease_dom"/>
</dbReference>
<protein>
    <submittedName>
        <fullName evidence="3">Transposable element-derived 1-like</fullName>
    </submittedName>
</protein>
<feature type="compositionally biased region" description="Polar residues" evidence="1">
    <location>
        <begin position="187"/>
        <end position="201"/>
    </location>
</feature>
<dbReference type="AlphaFoldDB" id="A0AA36BIZ4"/>
<sequence length="211" mass="24034">MDNAEGHALDLRYEGVQIEFLPPNTTSLIQPMDQDVIRAFKTLYTRNSLRHLVEAKDSDERFSLKEYWGRYSIATCLQNIQVIKEMKNETLNGSWKKLWPEAVHNYKGFSSDEIYHSAIHKAVKPEKLLGGDGFTNMTTKDFNNLIAAHSDPLTDEDLTGISKSASEDEEEQRESRGRRRSRPITRTLLNSSKNGNRTSENGGRLETPDDS</sequence>